<accession>A0ABS6M7V2</accession>
<sequence>MNAQATTQQQARLMIEAGEFILAIIAIHEQRRIADHDEQPSPFNDRTLAGLMSGLRMAGDLLWTEGSEIGEFMVTVSTLYQQRLQLGQSPDGVAAIDRTLSGLMPGLRAAGDLLLSSGVGSTAKVESPVLGA</sequence>
<reference evidence="1 2" key="1">
    <citation type="submission" date="2021-06" db="EMBL/GenBank/DDBJ databases">
        <title>Bacterium isolated from marine sediment.</title>
        <authorList>
            <person name="Zhu K.-L."/>
            <person name="Du Z.-J."/>
            <person name="Liang Q.-Y."/>
        </authorList>
    </citation>
    <scope>NUCLEOTIDE SEQUENCE [LARGE SCALE GENOMIC DNA]</scope>
    <source>
        <strain evidence="1 2">A346</strain>
    </source>
</reference>
<evidence type="ECO:0000313" key="1">
    <source>
        <dbReference type="EMBL" id="MBV0932371.1"/>
    </source>
</evidence>
<keyword evidence="2" id="KW-1185">Reference proteome</keyword>
<comment type="caution">
    <text evidence="1">The sequence shown here is derived from an EMBL/GenBank/DDBJ whole genome shotgun (WGS) entry which is preliminary data.</text>
</comment>
<evidence type="ECO:0008006" key="3">
    <source>
        <dbReference type="Google" id="ProtNLM"/>
    </source>
</evidence>
<gene>
    <name evidence="1" type="ORF">KTN04_03330</name>
</gene>
<organism evidence="1 2">
    <name type="scientific">Marinobacterium weihaiense</name>
    <dbReference type="NCBI Taxonomy" id="2851016"/>
    <lineage>
        <taxon>Bacteria</taxon>
        <taxon>Pseudomonadati</taxon>
        <taxon>Pseudomonadota</taxon>
        <taxon>Gammaproteobacteria</taxon>
        <taxon>Oceanospirillales</taxon>
        <taxon>Oceanospirillaceae</taxon>
        <taxon>Marinobacterium</taxon>
    </lineage>
</organism>
<evidence type="ECO:0000313" key="2">
    <source>
        <dbReference type="Proteomes" id="UP000755551"/>
    </source>
</evidence>
<dbReference type="EMBL" id="JAHQZT010000003">
    <property type="protein sequence ID" value="MBV0932371.1"/>
    <property type="molecule type" value="Genomic_DNA"/>
</dbReference>
<name>A0ABS6M7V2_9GAMM</name>
<proteinExistence type="predicted"/>
<dbReference type="Proteomes" id="UP000755551">
    <property type="component" value="Unassembled WGS sequence"/>
</dbReference>
<protein>
    <recommendedName>
        <fullName evidence="3">Flagellar protein FliS</fullName>
    </recommendedName>
</protein>
<dbReference type="RefSeq" id="WP_217333797.1">
    <property type="nucleotide sequence ID" value="NZ_JAHQZT010000003.1"/>
</dbReference>